<protein>
    <submittedName>
        <fullName evidence="2">VWA domain-containing protein</fullName>
    </submittedName>
</protein>
<comment type="caution">
    <text evidence="2">The sequence shown here is derived from an EMBL/GenBank/DDBJ whole genome shotgun (WGS) entry which is preliminary data.</text>
</comment>
<dbReference type="Proteomes" id="UP000305546">
    <property type="component" value="Unassembled WGS sequence"/>
</dbReference>
<dbReference type="CDD" id="cd00198">
    <property type="entry name" value="vWFA"/>
    <property type="match status" value="1"/>
</dbReference>
<evidence type="ECO:0000313" key="3">
    <source>
        <dbReference type="Proteomes" id="UP000305546"/>
    </source>
</evidence>
<dbReference type="InterPro" id="IPR008912">
    <property type="entry name" value="Uncharacterised_CoxE"/>
</dbReference>
<dbReference type="PIRSF" id="PIRSF010256">
    <property type="entry name" value="CoxE_vWa"/>
    <property type="match status" value="1"/>
</dbReference>
<dbReference type="AlphaFoldDB" id="A0A5C4LRI1"/>
<keyword evidence="3" id="KW-1185">Reference proteome</keyword>
<dbReference type="InterPro" id="IPR036465">
    <property type="entry name" value="vWFA_dom_sf"/>
</dbReference>
<dbReference type="RefSeq" id="WP_139100503.1">
    <property type="nucleotide sequence ID" value="NZ_VDFW01000047.1"/>
</dbReference>
<dbReference type="SMART" id="SM00327">
    <property type="entry name" value="VWA"/>
    <property type="match status" value="1"/>
</dbReference>
<organism evidence="2 3">
    <name type="scientific">Amycolatopsis alkalitolerans</name>
    <dbReference type="NCBI Taxonomy" id="2547244"/>
    <lineage>
        <taxon>Bacteria</taxon>
        <taxon>Bacillati</taxon>
        <taxon>Actinomycetota</taxon>
        <taxon>Actinomycetes</taxon>
        <taxon>Pseudonocardiales</taxon>
        <taxon>Pseudonocardiaceae</taxon>
        <taxon>Amycolatopsis</taxon>
    </lineage>
</organism>
<name>A0A5C4LRI1_9PSEU</name>
<sequence>MSELALLAARFAEVLRAEGVAVGADRSARFTQAILLVRPETTDELYRCALTTLVSAPDQIPVLDRVFAAVFGGGDPADFRGDRPQATVAGNNRQVTASRGEQGRKVELPTFGSAAEHLATRDFAELELAELALLRDLMRRFRIATPLRRSRRKRVASRGRRVDVRETLRRARRSGGQPAVLHRWVPREKPRKLVVLCDISGSMEAHARAMLQLLVCANVGAKAEVFTFATRLTRLTKALAADPAKAMRQAGEQAPDWSGGTRIGAALKEFLDSHGARGMARGAVVVIISDGWETGGTGQLTAQMARLSRLAYRIVWVNPRTAQPEYRPLVGGMAAVWPYCEFVVSAHRLDALDELLAAIGGACHTDPRPGVTLRVA</sequence>
<proteinExistence type="predicted"/>
<gene>
    <name evidence="2" type="ORF">FG385_31780</name>
</gene>
<feature type="domain" description="VWFA" evidence="1">
    <location>
        <begin position="190"/>
        <end position="357"/>
    </location>
</feature>
<evidence type="ECO:0000259" key="1">
    <source>
        <dbReference type="SMART" id="SM00327"/>
    </source>
</evidence>
<evidence type="ECO:0000313" key="2">
    <source>
        <dbReference type="EMBL" id="TNC19947.1"/>
    </source>
</evidence>
<accession>A0A5C4LRI1</accession>
<dbReference type="SUPFAM" id="SSF53300">
    <property type="entry name" value="vWA-like"/>
    <property type="match status" value="1"/>
</dbReference>
<dbReference type="PANTHER" id="PTHR39338">
    <property type="entry name" value="BLL5662 PROTEIN-RELATED"/>
    <property type="match status" value="1"/>
</dbReference>
<dbReference type="EMBL" id="VDFW01000047">
    <property type="protein sequence ID" value="TNC19947.1"/>
    <property type="molecule type" value="Genomic_DNA"/>
</dbReference>
<dbReference type="PANTHER" id="PTHR39338:SF6">
    <property type="entry name" value="BLL5662 PROTEIN"/>
    <property type="match status" value="1"/>
</dbReference>
<dbReference type="Pfam" id="PF05762">
    <property type="entry name" value="VWA_CoxE"/>
    <property type="match status" value="1"/>
</dbReference>
<dbReference type="OrthoDB" id="9790469at2"/>
<reference evidence="2 3" key="1">
    <citation type="submission" date="2019-06" db="EMBL/GenBank/DDBJ databases">
        <title>Amycolatopsis alkalitolerans sp. nov., isolated from Gastrodia elata Blume.</title>
        <authorList>
            <person name="Narsing Rao M.P."/>
            <person name="Li W.J."/>
        </authorList>
    </citation>
    <scope>NUCLEOTIDE SEQUENCE [LARGE SCALE GENOMIC DNA]</scope>
    <source>
        <strain evidence="2 3">SYSUP0005</strain>
    </source>
</reference>
<dbReference type="InterPro" id="IPR002035">
    <property type="entry name" value="VWF_A"/>
</dbReference>
<dbReference type="Gene3D" id="3.40.50.410">
    <property type="entry name" value="von Willebrand factor, type A domain"/>
    <property type="match status" value="1"/>
</dbReference>
<dbReference type="InterPro" id="IPR011195">
    <property type="entry name" value="UCP010256"/>
</dbReference>